<dbReference type="SUPFAM" id="SSF101874">
    <property type="entry name" value="YceI-like"/>
    <property type="match status" value="1"/>
</dbReference>
<dbReference type="RefSeq" id="WP_124708269.1">
    <property type="nucleotide sequence ID" value="NZ_CP033972.1"/>
</dbReference>
<sequence length="182" mass="19012">MTTAVTAPIAAGTWTIDPAHSAVAFSVKHLMVSKVRGNFESFTGTITIAEDGTPAVQAEIDVTSITTGNEQRDGHIKSADFFDAEKFPKATFVSTGVAPKGDDYVLTGDFTLKGVTKAVELDLEFNGVNPGMGHGPVAGFEAKTVLNRKDFGIDIDMPLEGGGVVVGDKVTITLEIEAGQPA</sequence>
<dbReference type="EMBL" id="CP033972">
    <property type="protein sequence ID" value="AZG45626.1"/>
    <property type="molecule type" value="Genomic_DNA"/>
</dbReference>
<reference evidence="3 4" key="1">
    <citation type="submission" date="2018-11" db="EMBL/GenBank/DDBJ databases">
        <title>Gordonia insulae sp. nov., isolated from an island soil.</title>
        <authorList>
            <person name="Kim Y.S."/>
            <person name="Kim S.B."/>
        </authorList>
    </citation>
    <scope>NUCLEOTIDE SEQUENCE [LARGE SCALE GENOMIC DNA]</scope>
    <source>
        <strain evidence="3 4">MMS17-SY073</strain>
    </source>
</reference>
<evidence type="ECO:0000313" key="3">
    <source>
        <dbReference type="EMBL" id="AZG45626.1"/>
    </source>
</evidence>
<organism evidence="3 4">
    <name type="scientific">Gordonia insulae</name>
    <dbReference type="NCBI Taxonomy" id="2420509"/>
    <lineage>
        <taxon>Bacteria</taxon>
        <taxon>Bacillati</taxon>
        <taxon>Actinomycetota</taxon>
        <taxon>Actinomycetes</taxon>
        <taxon>Mycobacteriales</taxon>
        <taxon>Gordoniaceae</taxon>
        <taxon>Gordonia</taxon>
    </lineage>
</organism>
<dbReference type="SMART" id="SM00867">
    <property type="entry name" value="YceI"/>
    <property type="match status" value="1"/>
</dbReference>
<dbReference type="KEGG" id="gom:D7316_02222"/>
<dbReference type="InterPro" id="IPR036761">
    <property type="entry name" value="TTHA0802/YceI-like_sf"/>
</dbReference>
<name>A0A3G8JKQ1_9ACTN</name>
<dbReference type="OrthoDB" id="9811006at2"/>
<dbReference type="Pfam" id="PF04264">
    <property type="entry name" value="YceI"/>
    <property type="match status" value="1"/>
</dbReference>
<dbReference type="Proteomes" id="UP000271469">
    <property type="component" value="Chromosome"/>
</dbReference>
<gene>
    <name evidence="3" type="primary">yceI_1</name>
    <name evidence="3" type="ORF">D7316_02222</name>
</gene>
<keyword evidence="4" id="KW-1185">Reference proteome</keyword>
<protein>
    <submittedName>
        <fullName evidence="3">Protein YceI</fullName>
    </submittedName>
</protein>
<feature type="domain" description="Lipid/polyisoprenoid-binding YceI-like" evidence="2">
    <location>
        <begin position="13"/>
        <end position="179"/>
    </location>
</feature>
<proteinExistence type="inferred from homology"/>
<dbReference type="Gene3D" id="2.40.128.110">
    <property type="entry name" value="Lipid/polyisoprenoid-binding, YceI-like"/>
    <property type="match status" value="1"/>
</dbReference>
<comment type="similarity">
    <text evidence="1">Belongs to the UPF0312 family.</text>
</comment>
<evidence type="ECO:0000259" key="2">
    <source>
        <dbReference type="SMART" id="SM00867"/>
    </source>
</evidence>
<dbReference type="PANTHER" id="PTHR34406">
    <property type="entry name" value="PROTEIN YCEI"/>
    <property type="match status" value="1"/>
</dbReference>
<dbReference type="InterPro" id="IPR007372">
    <property type="entry name" value="Lipid/polyisoprenoid-bd_YceI"/>
</dbReference>
<evidence type="ECO:0000256" key="1">
    <source>
        <dbReference type="ARBA" id="ARBA00008812"/>
    </source>
</evidence>
<evidence type="ECO:0000313" key="4">
    <source>
        <dbReference type="Proteomes" id="UP000271469"/>
    </source>
</evidence>
<accession>A0A3G8JKQ1</accession>
<dbReference type="AlphaFoldDB" id="A0A3G8JKQ1"/>
<dbReference type="PANTHER" id="PTHR34406:SF1">
    <property type="entry name" value="PROTEIN YCEI"/>
    <property type="match status" value="1"/>
</dbReference>